<dbReference type="GO" id="GO:1990204">
    <property type="term" value="C:oxidoreductase complex"/>
    <property type="evidence" value="ECO:0007669"/>
    <property type="project" value="UniProtKB-ARBA"/>
</dbReference>
<dbReference type="CDD" id="cd02775">
    <property type="entry name" value="MopB_CT"/>
    <property type="match status" value="1"/>
</dbReference>
<sequence>MMSLASKTLSVEGKGQVPGHGPVHAFVRGFAENLEAQADPAAFELHRRLLDKASVCSFCGVGCPFTVVETPGGRERILPLSPLGLCVKGETSLHTGSDTERVRRLARRGVADDRIRSPMIRDHDGEMKAVSWGQALERAAWLFLHTREWVGPQTAAIYGNGQKTLEAIWMASLYKLVFGLPTIGANSEHCLASAGSAHEQNFGNEASFTWRELEEIEHCDVVIMHGANPLVTFPQAYEKILTNRDAVKVVIDPVRSDTAIDVLARDPRNLHIRFERGGDILFNLSFARAILDEGWEDADYLARAVELDSLQAFRALCAEDRFGPAAGAERIALEEDDPEALAETIRRYAALIAKPGADGDRPRPAFVSSMGINQSTGTFGFSSNLNLLPLTGNVGRRGAGSMRIAGQSNATSELAMGFNSRRLLFNLDPTNPEHRADLARVLDLPPDNIPNGKGTPVANMADDDNLYCFIFVGTQMTRNMPRLGHWQRRMGRAFNIVIDSFLADGVLDYADVLLPSYTYTERTGVIQRGDRSLQLQQRISEPPPLAWSDEQILARLALAIARRLRDPATAALNGLDPDVVERTFGRYLDSHGQVDSARVFDHLVDTSLALDTYNRFESESGAPISHAMLKRQAGRGVQWQGNGRYAQARERGAIFPRVRHGNDHQARLVRPPEDLLARLEQGRLRNRGDDRLMNLVTGRGRPGRRGKYYRGRYNSGIKTLPLTGVEEATYWLEINPVQAERLGLAEGERVRIASLHGMVFVQLSFNAHVPRAYPFLDFVPGQINRLTDYLDQDSFTNQSMIKRTPIRIERMSAAALIVSWICRVDERARSPPNPAPALVDCAALVHPTAGYRYRVAAGAYAPAAPTDPDVRDYASGSSVEQSLRD</sequence>
<name>A0A6M0K5L6_9GAMM</name>
<feature type="non-terminal residue" evidence="7">
    <location>
        <position position="885"/>
    </location>
</feature>
<gene>
    <name evidence="7" type="ORF">G3446_22435</name>
</gene>
<dbReference type="GO" id="GO:0045333">
    <property type="term" value="P:cellular respiration"/>
    <property type="evidence" value="ECO:0007669"/>
    <property type="project" value="UniProtKB-ARBA"/>
</dbReference>
<dbReference type="Gene3D" id="3.40.50.740">
    <property type="match status" value="1"/>
</dbReference>
<dbReference type="Pfam" id="PF01568">
    <property type="entry name" value="Molydop_binding"/>
    <property type="match status" value="1"/>
</dbReference>
<keyword evidence="1" id="KW-0479">Metal-binding</keyword>
<proteinExistence type="predicted"/>
<dbReference type="GO" id="GO:0043546">
    <property type="term" value="F:molybdopterin cofactor binding"/>
    <property type="evidence" value="ECO:0007669"/>
    <property type="project" value="InterPro"/>
</dbReference>
<reference evidence="7 8" key="1">
    <citation type="submission" date="2020-02" db="EMBL/GenBank/DDBJ databases">
        <title>Genome sequences of Thiorhodococcus mannitoliphagus and Thiorhodococcus minor, purple sulfur photosynthetic bacteria in the gammaproteobacterial family, Chromatiaceae.</title>
        <authorList>
            <person name="Aviles F.A."/>
            <person name="Meyer T.E."/>
            <person name="Kyndt J.A."/>
        </authorList>
    </citation>
    <scope>NUCLEOTIDE SEQUENCE [LARGE SCALE GENOMIC DNA]</scope>
    <source>
        <strain evidence="7 8">DSM 11518</strain>
    </source>
</reference>
<comment type="caution">
    <text evidence="7">The sequence shown here is derived from an EMBL/GenBank/DDBJ whole genome shotgun (WGS) entry which is preliminary data.</text>
</comment>
<feature type="domain" description="Molybdopterin oxidoreductase" evidence="5">
    <location>
        <begin position="114"/>
        <end position="557"/>
    </location>
</feature>
<feature type="domain" description="Molybdopterin dinucleotide-binding" evidence="6">
    <location>
        <begin position="709"/>
        <end position="799"/>
    </location>
</feature>
<evidence type="ECO:0000259" key="6">
    <source>
        <dbReference type="Pfam" id="PF01568"/>
    </source>
</evidence>
<evidence type="ECO:0000256" key="2">
    <source>
        <dbReference type="ARBA" id="ARBA00023004"/>
    </source>
</evidence>
<dbReference type="AlphaFoldDB" id="A0A6M0K5L6"/>
<evidence type="ECO:0000313" key="7">
    <source>
        <dbReference type="EMBL" id="NEV64591.1"/>
    </source>
</evidence>
<evidence type="ECO:0000256" key="3">
    <source>
        <dbReference type="ARBA" id="ARBA00023014"/>
    </source>
</evidence>
<dbReference type="GO" id="GO:0051536">
    <property type="term" value="F:iron-sulfur cluster binding"/>
    <property type="evidence" value="ECO:0007669"/>
    <property type="project" value="UniProtKB-KW"/>
</dbReference>
<dbReference type="GO" id="GO:0016491">
    <property type="term" value="F:oxidoreductase activity"/>
    <property type="evidence" value="ECO:0007669"/>
    <property type="project" value="InterPro"/>
</dbReference>
<dbReference type="SUPFAM" id="SSF50692">
    <property type="entry name" value="ADC-like"/>
    <property type="match status" value="1"/>
</dbReference>
<dbReference type="SUPFAM" id="SSF53706">
    <property type="entry name" value="Formate dehydrogenase/DMSO reductase, domains 1-3"/>
    <property type="match status" value="1"/>
</dbReference>
<evidence type="ECO:0000313" key="8">
    <source>
        <dbReference type="Proteomes" id="UP000483379"/>
    </source>
</evidence>
<evidence type="ECO:0000256" key="1">
    <source>
        <dbReference type="ARBA" id="ARBA00022723"/>
    </source>
</evidence>
<feature type="compositionally biased region" description="Polar residues" evidence="4">
    <location>
        <begin position="875"/>
        <end position="885"/>
    </location>
</feature>
<dbReference type="InterPro" id="IPR009010">
    <property type="entry name" value="Asp_de-COase-like_dom_sf"/>
</dbReference>
<dbReference type="GO" id="GO:0046872">
    <property type="term" value="F:metal ion binding"/>
    <property type="evidence" value="ECO:0007669"/>
    <property type="project" value="UniProtKB-KW"/>
</dbReference>
<keyword evidence="3" id="KW-0411">Iron-sulfur</keyword>
<dbReference type="Proteomes" id="UP000483379">
    <property type="component" value="Unassembled WGS sequence"/>
</dbReference>
<accession>A0A6M0K5L6</accession>
<dbReference type="Pfam" id="PF00384">
    <property type="entry name" value="Molybdopterin"/>
    <property type="match status" value="1"/>
</dbReference>
<protein>
    <submittedName>
        <fullName evidence="7">Molybdopterin-dependent oxidoreductase</fullName>
    </submittedName>
</protein>
<keyword evidence="8" id="KW-1185">Reference proteome</keyword>
<dbReference type="EMBL" id="JAAIJQ010000099">
    <property type="protein sequence ID" value="NEV64591.1"/>
    <property type="molecule type" value="Genomic_DNA"/>
</dbReference>
<dbReference type="InterPro" id="IPR006657">
    <property type="entry name" value="MoPterin_dinucl-bd_dom"/>
</dbReference>
<dbReference type="RefSeq" id="WP_164455479.1">
    <property type="nucleotide sequence ID" value="NZ_JAAIJQ010000099.1"/>
</dbReference>
<keyword evidence="2" id="KW-0408">Iron</keyword>
<dbReference type="PANTHER" id="PTHR43105:SF10">
    <property type="entry name" value="NADH-QUINONE OXIDOREDUCTASE SUBUNIT G"/>
    <property type="match status" value="1"/>
</dbReference>
<feature type="region of interest" description="Disordered" evidence="4">
    <location>
        <begin position="865"/>
        <end position="885"/>
    </location>
</feature>
<dbReference type="Gene3D" id="2.40.40.20">
    <property type="match status" value="1"/>
</dbReference>
<organism evidence="7 8">
    <name type="scientific">Thiorhodococcus minor</name>
    <dbReference type="NCBI Taxonomy" id="57489"/>
    <lineage>
        <taxon>Bacteria</taxon>
        <taxon>Pseudomonadati</taxon>
        <taxon>Pseudomonadota</taxon>
        <taxon>Gammaproteobacteria</taxon>
        <taxon>Chromatiales</taxon>
        <taxon>Chromatiaceae</taxon>
        <taxon>Thiorhodococcus</taxon>
    </lineage>
</organism>
<dbReference type="InterPro" id="IPR006656">
    <property type="entry name" value="Mopterin_OxRdtase"/>
</dbReference>
<dbReference type="InterPro" id="IPR050123">
    <property type="entry name" value="Prok_molybdopt-oxidoreductase"/>
</dbReference>
<dbReference type="PANTHER" id="PTHR43105">
    <property type="entry name" value="RESPIRATORY NITRATE REDUCTASE"/>
    <property type="match status" value="1"/>
</dbReference>
<evidence type="ECO:0000259" key="5">
    <source>
        <dbReference type="Pfam" id="PF00384"/>
    </source>
</evidence>
<dbReference type="Gene3D" id="3.40.228.10">
    <property type="entry name" value="Dimethylsulfoxide Reductase, domain 2"/>
    <property type="match status" value="1"/>
</dbReference>
<dbReference type="GO" id="GO:0016020">
    <property type="term" value="C:membrane"/>
    <property type="evidence" value="ECO:0007669"/>
    <property type="project" value="TreeGrafter"/>
</dbReference>
<evidence type="ECO:0000256" key="4">
    <source>
        <dbReference type="SAM" id="MobiDB-lite"/>
    </source>
</evidence>